<keyword evidence="8" id="KW-0804">Transcription</keyword>
<dbReference type="GO" id="GO:0003700">
    <property type="term" value="F:DNA-binding transcription factor activity"/>
    <property type="evidence" value="ECO:0007669"/>
    <property type="project" value="TreeGrafter"/>
</dbReference>
<dbReference type="PROSITE" id="PS51523">
    <property type="entry name" value="ZF_HD_DIMER"/>
    <property type="match status" value="1"/>
</dbReference>
<dbReference type="PANTHER" id="PTHR31948">
    <property type="entry name" value="ZINC-FINGER HOMEODOMAIN PROTEIN 2"/>
    <property type="match status" value="1"/>
</dbReference>
<reference evidence="13" key="1">
    <citation type="submission" date="2024-03" db="EMBL/GenBank/DDBJ databases">
        <title>WGS assembly of Saponaria officinalis var. Norfolk2.</title>
        <authorList>
            <person name="Jenkins J."/>
            <person name="Shu S."/>
            <person name="Grimwood J."/>
            <person name="Barry K."/>
            <person name="Goodstein D."/>
            <person name="Schmutz J."/>
            <person name="Leebens-Mack J."/>
            <person name="Osbourn A."/>
        </authorList>
    </citation>
    <scope>NUCLEOTIDE SEQUENCE [LARGE SCALE GENOMIC DNA]</scope>
    <source>
        <strain evidence="13">JIC</strain>
    </source>
</reference>
<organism evidence="13 14">
    <name type="scientific">Saponaria officinalis</name>
    <name type="common">Common soapwort</name>
    <name type="synonym">Lychnis saponaria</name>
    <dbReference type="NCBI Taxonomy" id="3572"/>
    <lineage>
        <taxon>Eukaryota</taxon>
        <taxon>Viridiplantae</taxon>
        <taxon>Streptophyta</taxon>
        <taxon>Embryophyta</taxon>
        <taxon>Tracheophyta</taxon>
        <taxon>Spermatophyta</taxon>
        <taxon>Magnoliopsida</taxon>
        <taxon>eudicotyledons</taxon>
        <taxon>Gunneridae</taxon>
        <taxon>Pentapetalae</taxon>
        <taxon>Caryophyllales</taxon>
        <taxon>Caryophyllaceae</taxon>
        <taxon>Caryophylleae</taxon>
        <taxon>Saponaria</taxon>
    </lineage>
</organism>
<dbReference type="GO" id="GO:0000976">
    <property type="term" value="F:transcription cis-regulatory region binding"/>
    <property type="evidence" value="ECO:0007669"/>
    <property type="project" value="TreeGrafter"/>
</dbReference>
<dbReference type="InterPro" id="IPR006456">
    <property type="entry name" value="ZF_HD_homeobox_Cys/His_dimer"/>
</dbReference>
<dbReference type="SUPFAM" id="SSF46689">
    <property type="entry name" value="Homeodomain-like"/>
    <property type="match status" value="1"/>
</dbReference>
<keyword evidence="14" id="KW-1185">Reference proteome</keyword>
<dbReference type="EMBL" id="JBDFQZ010000011">
    <property type="protein sequence ID" value="KAK9678426.1"/>
    <property type="molecule type" value="Genomic_DNA"/>
</dbReference>
<keyword evidence="2" id="KW-0479">Metal-binding</keyword>
<evidence type="ECO:0000256" key="9">
    <source>
        <dbReference type="ARBA" id="ARBA00023242"/>
    </source>
</evidence>
<evidence type="ECO:0000256" key="1">
    <source>
        <dbReference type="ARBA" id="ARBA00004123"/>
    </source>
</evidence>
<evidence type="ECO:0000259" key="11">
    <source>
        <dbReference type="PROSITE" id="PS50071"/>
    </source>
</evidence>
<dbReference type="InterPro" id="IPR001356">
    <property type="entry name" value="HD"/>
</dbReference>
<keyword evidence="5" id="KW-0805">Transcription regulation</keyword>
<dbReference type="Proteomes" id="UP001443914">
    <property type="component" value="Unassembled WGS sequence"/>
</dbReference>
<dbReference type="PROSITE" id="PS50071">
    <property type="entry name" value="HOMEOBOX_2"/>
    <property type="match status" value="1"/>
</dbReference>
<evidence type="ECO:0000256" key="10">
    <source>
        <dbReference type="PROSITE-ProRule" id="PRU00108"/>
    </source>
</evidence>
<comment type="subcellular location">
    <subcellularLocation>
        <location evidence="1 10">Nucleus</location>
    </subcellularLocation>
</comment>
<evidence type="ECO:0008006" key="15">
    <source>
        <dbReference type="Google" id="ProtNLM"/>
    </source>
</evidence>
<evidence type="ECO:0000256" key="7">
    <source>
        <dbReference type="ARBA" id="ARBA00023155"/>
    </source>
</evidence>
<feature type="domain" description="Homeobox" evidence="11">
    <location>
        <begin position="98"/>
        <end position="161"/>
    </location>
</feature>
<protein>
    <recommendedName>
        <fullName evidence="15">ZF-HD dimerization-type domain-containing protein</fullName>
    </recommendedName>
</protein>
<proteinExistence type="predicted"/>
<feature type="DNA-binding region" description="Homeobox" evidence="10">
    <location>
        <begin position="100"/>
        <end position="162"/>
    </location>
</feature>
<dbReference type="GO" id="GO:0008270">
    <property type="term" value="F:zinc ion binding"/>
    <property type="evidence" value="ECO:0007669"/>
    <property type="project" value="UniProtKB-KW"/>
</dbReference>
<evidence type="ECO:0000256" key="6">
    <source>
        <dbReference type="ARBA" id="ARBA00023125"/>
    </source>
</evidence>
<keyword evidence="6 10" id="KW-0238">DNA-binding</keyword>
<dbReference type="GO" id="GO:0050793">
    <property type="term" value="P:regulation of developmental process"/>
    <property type="evidence" value="ECO:0007669"/>
    <property type="project" value="TreeGrafter"/>
</dbReference>
<evidence type="ECO:0000256" key="5">
    <source>
        <dbReference type="ARBA" id="ARBA00023015"/>
    </source>
</evidence>
<evidence type="ECO:0000256" key="4">
    <source>
        <dbReference type="ARBA" id="ARBA00022833"/>
    </source>
</evidence>
<gene>
    <name evidence="13" type="ORF">RND81_11G210300</name>
</gene>
<dbReference type="InterPro" id="IPR006455">
    <property type="entry name" value="Homeodomain_ZF_HD"/>
</dbReference>
<evidence type="ECO:0000256" key="3">
    <source>
        <dbReference type="ARBA" id="ARBA00022771"/>
    </source>
</evidence>
<name>A0AAW1HQ57_SAPOF</name>
<dbReference type="InterPro" id="IPR009057">
    <property type="entry name" value="Homeodomain-like_sf"/>
</dbReference>
<sequence length="163" mass="18660">MIRYMECQRNHAAHLGSHVVDGCGEFMPAGNEGTPPSLRCAACNCHRSFHRREDTPAAPTTTTTVPTPRAPIMVAFGPAEESSSEDMVKLMEEYRGRVRKKRFRTKFTEEQKAKMAAVAEEIGWRMKNNEEKVVELCSEIGIRRKVFKVWMHNNKQVLKRKHS</sequence>
<comment type="caution">
    <text evidence="13">The sequence shown here is derived from an EMBL/GenBank/DDBJ whole genome shotgun (WGS) entry which is preliminary data.</text>
</comment>
<dbReference type="PANTHER" id="PTHR31948:SF140">
    <property type="entry name" value="ZINC-FINGER HOMEODOMAIN PROTEIN 2"/>
    <property type="match status" value="1"/>
</dbReference>
<keyword evidence="4" id="KW-0862">Zinc</keyword>
<dbReference type="GO" id="GO:0005634">
    <property type="term" value="C:nucleus"/>
    <property type="evidence" value="ECO:0007669"/>
    <property type="project" value="UniProtKB-SubCell"/>
</dbReference>
<dbReference type="AlphaFoldDB" id="A0AAW1HQ57"/>
<dbReference type="Gene3D" id="1.10.10.60">
    <property type="entry name" value="Homeodomain-like"/>
    <property type="match status" value="1"/>
</dbReference>
<evidence type="ECO:0000259" key="12">
    <source>
        <dbReference type="PROSITE" id="PS51523"/>
    </source>
</evidence>
<keyword evidence="9 10" id="KW-0539">Nucleus</keyword>
<dbReference type="Pfam" id="PF04770">
    <property type="entry name" value="ZF-HD_dimer"/>
    <property type="match status" value="1"/>
</dbReference>
<evidence type="ECO:0000313" key="13">
    <source>
        <dbReference type="EMBL" id="KAK9678426.1"/>
    </source>
</evidence>
<accession>A0AAW1HQ57</accession>
<keyword evidence="3" id="KW-0863">Zinc-finger</keyword>
<evidence type="ECO:0000256" key="2">
    <source>
        <dbReference type="ARBA" id="ARBA00022723"/>
    </source>
</evidence>
<dbReference type="NCBIfam" id="TIGR01566">
    <property type="entry name" value="ZF_HD_prot_N"/>
    <property type="match status" value="1"/>
</dbReference>
<evidence type="ECO:0000256" key="8">
    <source>
        <dbReference type="ARBA" id="ARBA00023163"/>
    </source>
</evidence>
<dbReference type="NCBIfam" id="TIGR01565">
    <property type="entry name" value="homeo_ZF_HD"/>
    <property type="match status" value="1"/>
</dbReference>
<evidence type="ECO:0000313" key="14">
    <source>
        <dbReference type="Proteomes" id="UP001443914"/>
    </source>
</evidence>
<keyword evidence="7 10" id="KW-0371">Homeobox</keyword>
<feature type="domain" description="ZF-HD dimerization-type" evidence="12">
    <location>
        <begin position="4"/>
        <end position="53"/>
    </location>
</feature>